<keyword evidence="5" id="KW-0067">ATP-binding</keyword>
<evidence type="ECO:0000259" key="9">
    <source>
        <dbReference type="PROSITE" id="PS51192"/>
    </source>
</evidence>
<evidence type="ECO:0000256" key="4">
    <source>
        <dbReference type="ARBA" id="ARBA00022806"/>
    </source>
</evidence>
<dbReference type="InterPro" id="IPR047112">
    <property type="entry name" value="RecG/Mfd"/>
</dbReference>
<gene>
    <name evidence="11" type="primary">recG</name>
    <name evidence="11" type="ORF">HN018_08835</name>
</gene>
<dbReference type="Pfam" id="PF19833">
    <property type="entry name" value="RecG_dom3_C"/>
    <property type="match status" value="1"/>
</dbReference>
<evidence type="ECO:0000256" key="8">
    <source>
        <dbReference type="SAM" id="MobiDB-lite"/>
    </source>
</evidence>
<evidence type="ECO:0000256" key="1">
    <source>
        <dbReference type="ARBA" id="ARBA00022741"/>
    </source>
</evidence>
<dbReference type="GO" id="GO:0003677">
    <property type="term" value="F:DNA binding"/>
    <property type="evidence" value="ECO:0007669"/>
    <property type="project" value="UniProtKB-KW"/>
</dbReference>
<dbReference type="Pfam" id="PF01336">
    <property type="entry name" value="tRNA_anti-codon"/>
    <property type="match status" value="1"/>
</dbReference>
<protein>
    <submittedName>
        <fullName evidence="11">ATP-dependent DNA helicase RecG</fullName>
    </submittedName>
</protein>
<dbReference type="AlphaFoldDB" id="A0A6M8HPD2"/>
<feature type="domain" description="Helicase ATP-binding" evidence="9">
    <location>
        <begin position="304"/>
        <end position="462"/>
    </location>
</feature>
<accession>A0A6M8HPD2</accession>
<keyword evidence="7" id="KW-0234">DNA repair</keyword>
<dbReference type="NCBIfam" id="NF008164">
    <property type="entry name" value="PRK10917.1-2"/>
    <property type="match status" value="1"/>
</dbReference>
<dbReference type="Proteomes" id="UP000500767">
    <property type="component" value="Chromosome"/>
</dbReference>
<dbReference type="InterPro" id="IPR045562">
    <property type="entry name" value="RecG_dom3_C"/>
</dbReference>
<dbReference type="SMART" id="SM00490">
    <property type="entry name" value="HELICc"/>
    <property type="match status" value="1"/>
</dbReference>
<proteinExistence type="predicted"/>
<dbReference type="GO" id="GO:0016787">
    <property type="term" value="F:hydrolase activity"/>
    <property type="evidence" value="ECO:0007669"/>
    <property type="project" value="UniProtKB-KW"/>
</dbReference>
<dbReference type="GO" id="GO:0006281">
    <property type="term" value="P:DNA repair"/>
    <property type="evidence" value="ECO:0007669"/>
    <property type="project" value="UniProtKB-KW"/>
</dbReference>
<dbReference type="Pfam" id="PF00270">
    <property type="entry name" value="DEAD"/>
    <property type="match status" value="1"/>
</dbReference>
<dbReference type="SMART" id="SM00487">
    <property type="entry name" value="DEXDc"/>
    <property type="match status" value="1"/>
</dbReference>
<dbReference type="CDD" id="cd17992">
    <property type="entry name" value="DEXHc_RecG"/>
    <property type="match status" value="1"/>
</dbReference>
<dbReference type="EMBL" id="CP053708">
    <property type="protein sequence ID" value="QKE90141.1"/>
    <property type="molecule type" value="Genomic_DNA"/>
</dbReference>
<dbReference type="PROSITE" id="PS51192">
    <property type="entry name" value="HELICASE_ATP_BIND_1"/>
    <property type="match status" value="1"/>
</dbReference>
<dbReference type="InterPro" id="IPR011545">
    <property type="entry name" value="DEAD/DEAH_box_helicase_dom"/>
</dbReference>
<keyword evidence="4 11" id="KW-0347">Helicase</keyword>
<dbReference type="SUPFAM" id="SSF50249">
    <property type="entry name" value="Nucleic acid-binding proteins"/>
    <property type="match status" value="1"/>
</dbReference>
<dbReference type="PANTHER" id="PTHR47964:SF1">
    <property type="entry name" value="ATP-DEPENDENT DNA HELICASE HOMOLOG RECG, CHLOROPLASTIC"/>
    <property type="match status" value="1"/>
</dbReference>
<dbReference type="KEGG" id="lck:HN018_08835"/>
<feature type="region of interest" description="Disordered" evidence="8">
    <location>
        <begin position="1"/>
        <end position="20"/>
    </location>
</feature>
<dbReference type="SUPFAM" id="SSF52540">
    <property type="entry name" value="P-loop containing nucleoside triphosphate hydrolases"/>
    <property type="match status" value="2"/>
</dbReference>
<dbReference type="PROSITE" id="PS51194">
    <property type="entry name" value="HELICASE_CTER"/>
    <property type="match status" value="1"/>
</dbReference>
<dbReference type="GO" id="GO:0003678">
    <property type="term" value="F:DNA helicase activity"/>
    <property type="evidence" value="ECO:0007669"/>
    <property type="project" value="TreeGrafter"/>
</dbReference>
<keyword evidence="6" id="KW-0238">DNA-binding</keyword>
<evidence type="ECO:0000256" key="5">
    <source>
        <dbReference type="ARBA" id="ARBA00022840"/>
    </source>
</evidence>
<keyword evidence="1" id="KW-0547">Nucleotide-binding</keyword>
<reference evidence="11 12" key="1">
    <citation type="journal article" date="2014" name="World J. Microbiol. Biotechnol.">
        <title>Biodiversity and physiological characteristics of Antarctic and Arctic lichens-associated bacteria.</title>
        <authorList>
            <person name="Lee Y.M."/>
            <person name="Kim E.H."/>
            <person name="Lee H.K."/>
            <person name="Hong S.G."/>
        </authorList>
    </citation>
    <scope>NUCLEOTIDE SEQUENCE [LARGE SCALE GENOMIC DNA]</scope>
    <source>
        <strain evidence="11 12">PAMC 26569</strain>
    </source>
</reference>
<dbReference type="InterPro" id="IPR014001">
    <property type="entry name" value="Helicase_ATP-bd"/>
</dbReference>
<sequence>MASATPVAGPGVSPSGSHRPASVPFASQLAPLLASITSLPGVGPGIAGLIARATGGTKVIDLLFHLPDSTIDRRYRPTLLAAEPGRIATLAVTIQRIERPGRPRQPWRVHAGDGTGTVELVFFSPYQARQLAVGQHVAISGILEAYGNRLSMSHPEHVVPLGTSAVLTDAAIPGIDPVWPLTAGLSNRMLGRAMRAALGRLPELPEWLDPELVRRQAWPSFGGALRLVHTPDGDMAREAAARDRLGCDELLADQLAIGQARLVARNRAGRALAGDDRLRREALARFGYTPTNAQRRALAEIDGDLSQPTRMLRLLQGDVGSGKTLVALLAMLRAVEAGAQACLMVPTEILARQHHITLSRLSPVPVALLTGSLKIGAKRSVRRLLETGEVPLVVGTHALFQEGVVFHDLALAVIDEQHRFGVEQRLMLGDKGAATDVLVMTATPIPRTVLLTQYGEMQVSRLDEKPAGRLPIRTTLHSLSAQAGMLAAIARAIEAGAQVFWVCPLVQESELVDLAAAQARHAALDERFPGLVGLAHGQQDADLRQASLDAFAAGRTRILVATTVIEVGVDIPTATVMVIEHAERFGLAQLHQLRGRVGRGHEVSYCLLLHDEALGATARRRLALLRDTEDGFVIADEDYRIRGGGDLMGRRQSGLPGFRLARGTDFDRLVRRAWQDAERLLQRDPQLTSPRGQAVRPLLALFGRTDAVRTLSSG</sequence>
<dbReference type="CDD" id="cd04488">
    <property type="entry name" value="RecG_wedge_OBF"/>
    <property type="match status" value="1"/>
</dbReference>
<evidence type="ECO:0000256" key="3">
    <source>
        <dbReference type="ARBA" id="ARBA00022801"/>
    </source>
</evidence>
<dbReference type="InterPro" id="IPR004365">
    <property type="entry name" value="NA-bd_OB_tRNA"/>
</dbReference>
<organism evidence="11 12">
    <name type="scientific">Lichenicola cladoniae</name>
    <dbReference type="NCBI Taxonomy" id="1484109"/>
    <lineage>
        <taxon>Bacteria</taxon>
        <taxon>Pseudomonadati</taxon>
        <taxon>Pseudomonadota</taxon>
        <taxon>Alphaproteobacteria</taxon>
        <taxon>Acetobacterales</taxon>
        <taxon>Acetobacteraceae</taxon>
        <taxon>Lichenicola</taxon>
    </lineage>
</organism>
<name>A0A6M8HPD2_9PROT</name>
<evidence type="ECO:0000313" key="12">
    <source>
        <dbReference type="Proteomes" id="UP000500767"/>
    </source>
</evidence>
<evidence type="ECO:0000259" key="10">
    <source>
        <dbReference type="PROSITE" id="PS51194"/>
    </source>
</evidence>
<dbReference type="RefSeq" id="WP_171835907.1">
    <property type="nucleotide sequence ID" value="NZ_CP053708.1"/>
</dbReference>
<feature type="domain" description="Helicase C-terminal" evidence="10">
    <location>
        <begin position="488"/>
        <end position="640"/>
    </location>
</feature>
<dbReference type="InterPro" id="IPR001650">
    <property type="entry name" value="Helicase_C-like"/>
</dbReference>
<dbReference type="GO" id="GO:0005524">
    <property type="term" value="F:ATP binding"/>
    <property type="evidence" value="ECO:0007669"/>
    <property type="project" value="UniProtKB-KW"/>
</dbReference>
<evidence type="ECO:0000313" key="11">
    <source>
        <dbReference type="EMBL" id="QKE90141.1"/>
    </source>
</evidence>
<dbReference type="InterPro" id="IPR012340">
    <property type="entry name" value="NA-bd_OB-fold"/>
</dbReference>
<keyword evidence="2" id="KW-0227">DNA damage</keyword>
<dbReference type="PANTHER" id="PTHR47964">
    <property type="entry name" value="ATP-DEPENDENT DNA HELICASE HOMOLOG RECG, CHLOROPLASTIC"/>
    <property type="match status" value="1"/>
</dbReference>
<dbReference type="InterPro" id="IPR027417">
    <property type="entry name" value="P-loop_NTPase"/>
</dbReference>
<evidence type="ECO:0000256" key="2">
    <source>
        <dbReference type="ARBA" id="ARBA00022763"/>
    </source>
</evidence>
<keyword evidence="12" id="KW-1185">Reference proteome</keyword>
<dbReference type="Pfam" id="PF00271">
    <property type="entry name" value="Helicase_C"/>
    <property type="match status" value="1"/>
</dbReference>
<evidence type="ECO:0000256" key="7">
    <source>
        <dbReference type="ARBA" id="ARBA00023204"/>
    </source>
</evidence>
<dbReference type="Gene3D" id="2.40.50.140">
    <property type="entry name" value="Nucleic acid-binding proteins"/>
    <property type="match status" value="1"/>
</dbReference>
<evidence type="ECO:0000256" key="6">
    <source>
        <dbReference type="ARBA" id="ARBA00023125"/>
    </source>
</evidence>
<keyword evidence="3" id="KW-0378">Hydrolase</keyword>
<dbReference type="Gene3D" id="3.40.50.300">
    <property type="entry name" value="P-loop containing nucleotide triphosphate hydrolases"/>
    <property type="match status" value="2"/>
</dbReference>